<proteinExistence type="predicted"/>
<dbReference type="EMBL" id="BNJF01000001">
    <property type="protein sequence ID" value="GHO43399.1"/>
    <property type="molecule type" value="Genomic_DNA"/>
</dbReference>
<keyword evidence="4" id="KW-1185">Reference proteome</keyword>
<keyword evidence="2" id="KW-0472">Membrane</keyword>
<feature type="region of interest" description="Disordered" evidence="1">
    <location>
        <begin position="1"/>
        <end position="22"/>
    </location>
</feature>
<dbReference type="RefSeq" id="WP_220192875.1">
    <property type="nucleotide sequence ID" value="NZ_BNJF01000001.1"/>
</dbReference>
<evidence type="ECO:0000313" key="4">
    <source>
        <dbReference type="Proteomes" id="UP000612362"/>
    </source>
</evidence>
<evidence type="ECO:0000313" key="3">
    <source>
        <dbReference type="EMBL" id="GHO43399.1"/>
    </source>
</evidence>
<dbReference type="Proteomes" id="UP000612362">
    <property type="component" value="Unassembled WGS sequence"/>
</dbReference>
<keyword evidence="2" id="KW-1133">Transmembrane helix</keyword>
<accession>A0A8J3I0P6</accession>
<feature type="transmembrane region" description="Helical" evidence="2">
    <location>
        <begin position="116"/>
        <end position="135"/>
    </location>
</feature>
<feature type="transmembrane region" description="Helical" evidence="2">
    <location>
        <begin position="203"/>
        <end position="223"/>
    </location>
</feature>
<feature type="compositionally biased region" description="Polar residues" evidence="1">
    <location>
        <begin position="1"/>
        <end position="19"/>
    </location>
</feature>
<comment type="caution">
    <text evidence="3">The sequence shown here is derived from an EMBL/GenBank/DDBJ whole genome shotgun (WGS) entry which is preliminary data.</text>
</comment>
<feature type="transmembrane region" description="Helical" evidence="2">
    <location>
        <begin position="150"/>
        <end position="182"/>
    </location>
</feature>
<organism evidence="3 4">
    <name type="scientific">Ktedonospora formicarum</name>
    <dbReference type="NCBI Taxonomy" id="2778364"/>
    <lineage>
        <taxon>Bacteria</taxon>
        <taxon>Bacillati</taxon>
        <taxon>Chloroflexota</taxon>
        <taxon>Ktedonobacteria</taxon>
        <taxon>Ktedonobacterales</taxon>
        <taxon>Ktedonobacteraceae</taxon>
        <taxon>Ktedonospora</taxon>
    </lineage>
</organism>
<feature type="transmembrane region" description="Helical" evidence="2">
    <location>
        <begin position="91"/>
        <end position="109"/>
    </location>
</feature>
<dbReference type="AlphaFoldDB" id="A0A8J3I0P6"/>
<keyword evidence="2" id="KW-0812">Transmembrane</keyword>
<gene>
    <name evidence="3" type="ORF">KSX_15620</name>
</gene>
<feature type="transmembrane region" description="Helical" evidence="2">
    <location>
        <begin position="66"/>
        <end position="85"/>
    </location>
</feature>
<protein>
    <submittedName>
        <fullName evidence="3">Uncharacterized protein</fullName>
    </submittedName>
</protein>
<name>A0A8J3I0P6_9CHLR</name>
<reference evidence="3" key="1">
    <citation type="submission" date="2020-10" db="EMBL/GenBank/DDBJ databases">
        <title>Taxonomic study of unclassified bacteria belonging to the class Ktedonobacteria.</title>
        <authorList>
            <person name="Yabe S."/>
            <person name="Wang C.M."/>
            <person name="Zheng Y."/>
            <person name="Sakai Y."/>
            <person name="Cavaletti L."/>
            <person name="Monciardini P."/>
            <person name="Donadio S."/>
        </authorList>
    </citation>
    <scope>NUCLEOTIDE SEQUENCE</scope>
    <source>
        <strain evidence="3">SOSP1-1</strain>
    </source>
</reference>
<sequence>MNNFYSSDKTSQSEGSLSPQEAIIVPTKKSSGSKFMNWWHSVASPPAPPEDATVPRREEYRRARSVSVVALVFLPMLVGGTITSLTMPNPYLFQVLLGVVALYIIAPLFNRAGHVFIAGLLVTIPLQFVMIYYILTTTPLNETALQVYDMFALVILLALAVLPVRAIWVIAILDCIFVVLDLTYQPRTPEFTNLLGHEGFMGILVRPLILIMFLTGVSAFLLANVSKAVRQSYQAEFIANIERATAQQNEIEAEAKRELEESIQQIVQAHTSTMNGRTGERIPYPTAKVLWPLVGILNTLWTRLQRAQYREHELAQLQEALMAYNETVQRTIRYPEQPLTPHQTKTALAPLTLSIASLHRELLQRLGSQPRNLR</sequence>
<evidence type="ECO:0000256" key="2">
    <source>
        <dbReference type="SAM" id="Phobius"/>
    </source>
</evidence>
<evidence type="ECO:0000256" key="1">
    <source>
        <dbReference type="SAM" id="MobiDB-lite"/>
    </source>
</evidence>